<dbReference type="Pfam" id="PF03861">
    <property type="entry name" value="ANTAR"/>
    <property type="match status" value="1"/>
</dbReference>
<dbReference type="STRING" id="1121927.GOHSU_13_00070"/>
<dbReference type="InterPro" id="IPR005561">
    <property type="entry name" value="ANTAR"/>
</dbReference>
<dbReference type="Pfam" id="PF08447">
    <property type="entry name" value="PAS_3"/>
    <property type="match status" value="1"/>
</dbReference>
<proteinExistence type="predicted"/>
<dbReference type="InterPro" id="IPR035965">
    <property type="entry name" value="PAS-like_dom_sf"/>
</dbReference>
<dbReference type="EMBL" id="BANT01000013">
    <property type="protein sequence ID" value="GAC56785.1"/>
    <property type="molecule type" value="Genomic_DNA"/>
</dbReference>
<evidence type="ECO:0008006" key="5">
    <source>
        <dbReference type="Google" id="ProtNLM"/>
    </source>
</evidence>
<dbReference type="SUPFAM" id="SSF52172">
    <property type="entry name" value="CheY-like"/>
    <property type="match status" value="1"/>
</dbReference>
<evidence type="ECO:0000313" key="3">
    <source>
        <dbReference type="EMBL" id="GAC56785.1"/>
    </source>
</evidence>
<evidence type="ECO:0000259" key="2">
    <source>
        <dbReference type="PROSITE" id="PS50921"/>
    </source>
</evidence>
<dbReference type="InterPro" id="IPR013655">
    <property type="entry name" value="PAS_fold_3"/>
</dbReference>
<organism evidence="3 4">
    <name type="scientific">Gordonia hirsuta DSM 44140 = NBRC 16056</name>
    <dbReference type="NCBI Taxonomy" id="1121927"/>
    <lineage>
        <taxon>Bacteria</taxon>
        <taxon>Bacillati</taxon>
        <taxon>Actinomycetota</taxon>
        <taxon>Actinomycetes</taxon>
        <taxon>Mycobacteriales</taxon>
        <taxon>Gordoniaceae</taxon>
        <taxon>Gordonia</taxon>
    </lineage>
</organism>
<accession>L7L6K5</accession>
<gene>
    <name evidence="3" type="ORF">GOHSU_13_00070</name>
</gene>
<dbReference type="Gene3D" id="1.10.10.10">
    <property type="entry name" value="Winged helix-like DNA-binding domain superfamily/Winged helix DNA-binding domain"/>
    <property type="match status" value="1"/>
</dbReference>
<dbReference type="InterPro" id="IPR011006">
    <property type="entry name" value="CheY-like_superfamily"/>
</dbReference>
<dbReference type="Proteomes" id="UP000053405">
    <property type="component" value="Unassembled WGS sequence"/>
</dbReference>
<dbReference type="InterPro" id="IPR000014">
    <property type="entry name" value="PAS"/>
</dbReference>
<dbReference type="PROSITE" id="PS50921">
    <property type="entry name" value="ANTAR"/>
    <property type="match status" value="1"/>
</dbReference>
<name>L7L6K5_9ACTN</name>
<protein>
    <recommendedName>
        <fullName evidence="5">ANTAR domain-containing protein</fullName>
    </recommendedName>
</protein>
<dbReference type="RefSeq" id="WP_005937667.1">
    <property type="nucleotide sequence ID" value="NZ_ATVK01000007.1"/>
</dbReference>
<dbReference type="SMART" id="SM01012">
    <property type="entry name" value="ANTAR"/>
    <property type="match status" value="1"/>
</dbReference>
<evidence type="ECO:0000313" key="4">
    <source>
        <dbReference type="Proteomes" id="UP000053405"/>
    </source>
</evidence>
<dbReference type="eggNOG" id="COG3707">
    <property type="taxonomic scope" value="Bacteria"/>
</dbReference>
<dbReference type="Gene3D" id="3.30.450.20">
    <property type="entry name" value="PAS domain"/>
    <property type="match status" value="1"/>
</dbReference>
<evidence type="ECO:0000259" key="1">
    <source>
        <dbReference type="PROSITE" id="PS50112"/>
    </source>
</evidence>
<keyword evidence="4" id="KW-1185">Reference proteome</keyword>
<sequence>MSQDTGPEIVVDAAELGRVGSFTYWFDSGTWEWSDAVAAMHGYRAGETTPTTELLNKHVHPDDRAGVEDALARMRETRTGFSSRHRIVDTEENTHSVAVIGRVFQGEDGEPAGTNGFYLDLDVICDDGDGDDVVREQVSEHVREFRENHAPIEQAKGMLMAMYGIDGDRAFDVLRWRSQHENRKLREVARTVVAAAAAMPVPETVRREFDLVVLAPFGGREEVAAAESGAGPS</sequence>
<feature type="domain" description="ANTAR" evidence="2">
    <location>
        <begin position="132"/>
        <end position="193"/>
    </location>
</feature>
<dbReference type="PROSITE" id="PS50112">
    <property type="entry name" value="PAS"/>
    <property type="match status" value="1"/>
</dbReference>
<dbReference type="SUPFAM" id="SSF55785">
    <property type="entry name" value="PYP-like sensor domain (PAS domain)"/>
    <property type="match status" value="1"/>
</dbReference>
<reference evidence="3 4" key="1">
    <citation type="submission" date="2012-12" db="EMBL/GenBank/DDBJ databases">
        <title>Whole genome shotgun sequence of Gordonia hirsuta NBRC 16056.</title>
        <authorList>
            <person name="Isaki-Nakamura S."/>
            <person name="Hosoyama A."/>
            <person name="Tsuchikane K."/>
            <person name="Katsumata H."/>
            <person name="Baba S."/>
            <person name="Yamazaki S."/>
            <person name="Fujita N."/>
        </authorList>
    </citation>
    <scope>NUCLEOTIDE SEQUENCE [LARGE SCALE GENOMIC DNA]</scope>
    <source>
        <strain evidence="3 4">NBRC 16056</strain>
    </source>
</reference>
<dbReference type="GO" id="GO:0003723">
    <property type="term" value="F:RNA binding"/>
    <property type="evidence" value="ECO:0007669"/>
    <property type="project" value="InterPro"/>
</dbReference>
<feature type="domain" description="PAS" evidence="1">
    <location>
        <begin position="33"/>
        <end position="78"/>
    </location>
</feature>
<dbReference type="AlphaFoldDB" id="L7L6K5"/>
<comment type="caution">
    <text evidence="3">The sequence shown here is derived from an EMBL/GenBank/DDBJ whole genome shotgun (WGS) entry which is preliminary data.</text>
</comment>
<dbReference type="InterPro" id="IPR036388">
    <property type="entry name" value="WH-like_DNA-bd_sf"/>
</dbReference>